<organism evidence="3">
    <name type="scientific">Cladocopium goreaui</name>
    <dbReference type="NCBI Taxonomy" id="2562237"/>
    <lineage>
        <taxon>Eukaryota</taxon>
        <taxon>Sar</taxon>
        <taxon>Alveolata</taxon>
        <taxon>Dinophyceae</taxon>
        <taxon>Suessiales</taxon>
        <taxon>Symbiodiniaceae</taxon>
        <taxon>Cladocopium</taxon>
    </lineage>
</organism>
<keyword evidence="1" id="KW-0233">DNA recombination</keyword>
<feature type="compositionally biased region" description="Basic and acidic residues" evidence="2">
    <location>
        <begin position="10"/>
        <end position="19"/>
    </location>
</feature>
<dbReference type="EMBL" id="CAMXCT030002906">
    <property type="protein sequence ID" value="CAL4788582.1"/>
    <property type="molecule type" value="Genomic_DNA"/>
</dbReference>
<dbReference type="OrthoDB" id="444499at2759"/>
<name>A0A9P1G865_9DINO</name>
<comment type="caution">
    <text evidence="3">The sequence shown here is derived from an EMBL/GenBank/DDBJ whole genome shotgun (WGS) entry which is preliminary data.</text>
</comment>
<feature type="non-terminal residue" evidence="3">
    <location>
        <position position="1"/>
    </location>
</feature>
<accession>A0A9P1G865</accession>
<dbReference type="AlphaFoldDB" id="A0A9P1G865"/>
<dbReference type="Proteomes" id="UP001152797">
    <property type="component" value="Unassembled WGS sequence"/>
</dbReference>
<evidence type="ECO:0000256" key="2">
    <source>
        <dbReference type="SAM" id="MobiDB-lite"/>
    </source>
</evidence>
<protein>
    <submittedName>
        <fullName evidence="3">Uncharacterized protein</fullName>
    </submittedName>
</protein>
<dbReference type="EMBL" id="CAMXCT020002906">
    <property type="protein sequence ID" value="CAL1154645.1"/>
    <property type="molecule type" value="Genomic_DNA"/>
</dbReference>
<evidence type="ECO:0000313" key="4">
    <source>
        <dbReference type="EMBL" id="CAL4788582.1"/>
    </source>
</evidence>
<gene>
    <name evidence="3" type="ORF">C1SCF055_LOCUS27327</name>
</gene>
<reference evidence="3" key="1">
    <citation type="submission" date="2022-10" db="EMBL/GenBank/DDBJ databases">
        <authorList>
            <person name="Chen Y."/>
            <person name="Dougan E. K."/>
            <person name="Chan C."/>
            <person name="Rhodes N."/>
            <person name="Thang M."/>
        </authorList>
    </citation>
    <scope>NUCLEOTIDE SEQUENCE</scope>
</reference>
<proteinExistence type="predicted"/>
<feature type="region of interest" description="Disordered" evidence="2">
    <location>
        <begin position="711"/>
        <end position="745"/>
    </location>
</feature>
<evidence type="ECO:0000313" key="5">
    <source>
        <dbReference type="Proteomes" id="UP001152797"/>
    </source>
</evidence>
<dbReference type="GO" id="GO:0003677">
    <property type="term" value="F:DNA binding"/>
    <property type="evidence" value="ECO:0007669"/>
    <property type="project" value="InterPro"/>
</dbReference>
<dbReference type="InterPro" id="IPR011010">
    <property type="entry name" value="DNA_brk_join_enz"/>
</dbReference>
<feature type="compositionally biased region" description="Acidic residues" evidence="2">
    <location>
        <begin position="715"/>
        <end position="732"/>
    </location>
</feature>
<dbReference type="GO" id="GO:0006310">
    <property type="term" value="P:DNA recombination"/>
    <property type="evidence" value="ECO:0007669"/>
    <property type="project" value="UniProtKB-KW"/>
</dbReference>
<evidence type="ECO:0000313" key="3">
    <source>
        <dbReference type="EMBL" id="CAI4001270.1"/>
    </source>
</evidence>
<sequence length="799" mass="88098">ASKMRKRWRERFSRNRATDEDSPTSMPVSVPDAEELSDAEGDAMAMQHDLFGGSFDFDFLDDTKVFTGAGSATGEQHGFPPKPPQLPFMHDEPDSRLKFVDKGSGLSHDQPAKFEKVATAVPSTVVSAAVRLTDKKPILFPWEKGRLGRILGDQGRLSLKQPKLHAGSNNFVQVGVGISDGFKLDGSVSVQPATCDKAIYRSVVKHIVGCTYMEERAAQREHAIRQWWDLLRLNLSMSDPGRAAVHEKGLSDIFRYGLELLDAVFGLKSPGTLMKRLCAIKLFNQWIIRNYTETWLPLQERHVWSYIRFLRESKAPASRAVSLLESIRFCHHMLKVDGSLEILESLRVRGLASQLFANKKPWRPSDVLTVNDVEFLHHSFMDSTKSDIDRVFIGHLLHMLYARARFSDLLAVTDLFLDSEDAFLEVNAALHKGARSLDAKSKLLPIVAPAVGINGENWAKMYLELRRLVGLRNPKEEPVPMLLAPNKGVQGWNERYITSQELNHFIKRLFMSSGRPIAGRKITTHSMKATTLSWCAKLGVPEEHRAILARHAKSVQGATVLYSRDLITCALRSLTGVLTSIKDKGFHPDKTRSGMITPAAATPAGAPVTPFNIAVPVTAGNQAVHGAQANAAQDIAGDAGPDAKSDGVTAEDAAGAQSPSGMAWDGGSVGYSPGTPLQCIPVKEEFTWPDSSWDGSVIDLEEQHDLLRDWHSGSEEESSGCSESDDSDDYVWEESPKEKASSSRGPALVPKWYINVKTNVIHERRNDTTFRCGRPMGATYVAIPALTGLRCGKCFAHSL</sequence>
<dbReference type="Gene3D" id="1.10.443.10">
    <property type="entry name" value="Intergrase catalytic core"/>
    <property type="match status" value="1"/>
</dbReference>
<feature type="region of interest" description="Disordered" evidence="2">
    <location>
        <begin position="636"/>
        <end position="669"/>
    </location>
</feature>
<dbReference type="SUPFAM" id="SSF56349">
    <property type="entry name" value="DNA breaking-rejoining enzymes"/>
    <property type="match status" value="1"/>
</dbReference>
<dbReference type="GO" id="GO:0015074">
    <property type="term" value="P:DNA integration"/>
    <property type="evidence" value="ECO:0007669"/>
    <property type="project" value="InterPro"/>
</dbReference>
<evidence type="ECO:0000256" key="1">
    <source>
        <dbReference type="ARBA" id="ARBA00023172"/>
    </source>
</evidence>
<feature type="region of interest" description="Disordered" evidence="2">
    <location>
        <begin position="1"/>
        <end position="37"/>
    </location>
</feature>
<dbReference type="EMBL" id="CAMXCT010002906">
    <property type="protein sequence ID" value="CAI4001270.1"/>
    <property type="molecule type" value="Genomic_DNA"/>
</dbReference>
<reference evidence="4 5" key="2">
    <citation type="submission" date="2024-05" db="EMBL/GenBank/DDBJ databases">
        <authorList>
            <person name="Chen Y."/>
            <person name="Shah S."/>
            <person name="Dougan E. K."/>
            <person name="Thang M."/>
            <person name="Chan C."/>
        </authorList>
    </citation>
    <scope>NUCLEOTIDE SEQUENCE [LARGE SCALE GENOMIC DNA]</scope>
</reference>
<dbReference type="InterPro" id="IPR013762">
    <property type="entry name" value="Integrase-like_cat_sf"/>
</dbReference>
<keyword evidence="5" id="KW-1185">Reference proteome</keyword>